<dbReference type="STRING" id="98765.A0A2R6NEK4"/>
<accession>A0A2R6NEK4</accession>
<dbReference type="GO" id="GO:0016020">
    <property type="term" value="C:membrane"/>
    <property type="evidence" value="ECO:0007669"/>
    <property type="project" value="UniProtKB-SubCell"/>
</dbReference>
<evidence type="ECO:0000256" key="7">
    <source>
        <dbReference type="ARBA" id="ARBA00049119"/>
    </source>
</evidence>
<sequence length="455" mass="50585">MPAGSLVGSLIVGRLADKIGRKKTIMISGWIWVIGSILQCAAVNRGMLVAGRVISGIAVGIASASVPIYQSEITAPAIRGRLVSMQQWSITWGILLQYFVEFGCSYINGQASFRIPWGLQMIPAIVLSLGMIMFPESPRWLIDHDRQPEALEILADLHGGGDPNTELVQLEFAEIKEQVRFERTEGARSYMDLLKPGIFRRVGLGAALQMWSQLSGMNIMMYYIIYVFQGAGLTGRRGNLIADSVQYVLNVAFTVPAIIYIDRWGRRPMLLVGTFLMGFWLMLVGGLQGGFGNWGEVDGARVWVITGNDAATKGIIVCSYLFVCSFAITMGPVSWTYPAEIFPMRVRAKAVSVTTAINWLFNFALAWAVPPGLASIAYKTYFIFGAFNFAAFIHIFFCFPETSGRTLEEVEDIFTQGHIYTAWKVDRHVGERTLQQVIAKEKDTDSHEDHYEEKA</sequence>
<dbReference type="EMBL" id="MLYV02001312">
    <property type="protein sequence ID" value="PSR70810.1"/>
    <property type="molecule type" value="Genomic_DNA"/>
</dbReference>
<dbReference type="InterPro" id="IPR005829">
    <property type="entry name" value="Sugar_transporter_CS"/>
</dbReference>
<evidence type="ECO:0000313" key="12">
    <source>
        <dbReference type="Proteomes" id="UP000186601"/>
    </source>
</evidence>
<organism evidence="11 12">
    <name type="scientific">Hermanssonia centrifuga</name>
    <dbReference type="NCBI Taxonomy" id="98765"/>
    <lineage>
        <taxon>Eukaryota</taxon>
        <taxon>Fungi</taxon>
        <taxon>Dikarya</taxon>
        <taxon>Basidiomycota</taxon>
        <taxon>Agaricomycotina</taxon>
        <taxon>Agaricomycetes</taxon>
        <taxon>Polyporales</taxon>
        <taxon>Meruliaceae</taxon>
        <taxon>Hermanssonia</taxon>
    </lineage>
</organism>
<feature type="transmembrane region" description="Helical" evidence="9">
    <location>
        <begin position="350"/>
        <end position="369"/>
    </location>
</feature>
<evidence type="ECO:0000256" key="4">
    <source>
        <dbReference type="ARBA" id="ARBA00022692"/>
    </source>
</evidence>
<feature type="transmembrane region" description="Helical" evidence="9">
    <location>
        <begin position="202"/>
        <end position="225"/>
    </location>
</feature>
<dbReference type="PROSITE" id="PS00216">
    <property type="entry name" value="SUGAR_TRANSPORT_1"/>
    <property type="match status" value="2"/>
</dbReference>
<dbReference type="AlphaFoldDB" id="A0A2R6NEK4"/>
<comment type="subcellular location">
    <subcellularLocation>
        <location evidence="1">Membrane</location>
        <topology evidence="1">Multi-pass membrane protein</topology>
    </subcellularLocation>
</comment>
<dbReference type="InterPro" id="IPR036259">
    <property type="entry name" value="MFS_trans_sf"/>
</dbReference>
<dbReference type="InterPro" id="IPR050360">
    <property type="entry name" value="MFS_Sugar_Transporters"/>
</dbReference>
<keyword evidence="12" id="KW-1185">Reference proteome</keyword>
<keyword evidence="4 9" id="KW-0812">Transmembrane</keyword>
<comment type="catalytic activity">
    <reaction evidence="7">
        <text>myo-inositol(out) + H(+)(out) = myo-inositol(in) + H(+)(in)</text>
        <dbReference type="Rhea" id="RHEA:60364"/>
        <dbReference type="ChEBI" id="CHEBI:15378"/>
        <dbReference type="ChEBI" id="CHEBI:17268"/>
    </reaction>
</comment>
<dbReference type="Proteomes" id="UP000186601">
    <property type="component" value="Unassembled WGS sequence"/>
</dbReference>
<dbReference type="NCBIfam" id="TIGR00879">
    <property type="entry name" value="SP"/>
    <property type="match status" value="1"/>
</dbReference>
<comment type="caution">
    <text evidence="11">The sequence shown here is derived from an EMBL/GenBank/DDBJ whole genome shotgun (WGS) entry which is preliminary data.</text>
</comment>
<feature type="transmembrane region" description="Helical" evidence="9">
    <location>
        <begin position="115"/>
        <end position="134"/>
    </location>
</feature>
<feature type="domain" description="Major facilitator superfamily (MFS) profile" evidence="10">
    <location>
        <begin position="1"/>
        <end position="403"/>
    </location>
</feature>
<comment type="similarity">
    <text evidence="2 8">Belongs to the major facilitator superfamily. Sugar transporter (TC 2.A.1.1) family.</text>
</comment>
<dbReference type="CDD" id="cd17356">
    <property type="entry name" value="MFS_HXT"/>
    <property type="match status" value="1"/>
</dbReference>
<evidence type="ECO:0000256" key="9">
    <source>
        <dbReference type="SAM" id="Phobius"/>
    </source>
</evidence>
<evidence type="ECO:0000259" key="10">
    <source>
        <dbReference type="PROSITE" id="PS50850"/>
    </source>
</evidence>
<dbReference type="Gene3D" id="1.20.1250.20">
    <property type="entry name" value="MFS general substrate transporter like domains"/>
    <property type="match status" value="1"/>
</dbReference>
<feature type="transmembrane region" description="Helical" evidence="9">
    <location>
        <begin position="90"/>
        <end position="109"/>
    </location>
</feature>
<feature type="transmembrane region" description="Helical" evidence="9">
    <location>
        <begin position="50"/>
        <end position="69"/>
    </location>
</feature>
<dbReference type="OrthoDB" id="4142200at2759"/>
<dbReference type="GO" id="GO:0005351">
    <property type="term" value="F:carbohydrate:proton symporter activity"/>
    <property type="evidence" value="ECO:0007669"/>
    <property type="project" value="TreeGrafter"/>
</dbReference>
<feature type="transmembrane region" description="Helical" evidence="9">
    <location>
        <begin position="381"/>
        <end position="399"/>
    </location>
</feature>
<evidence type="ECO:0000256" key="5">
    <source>
        <dbReference type="ARBA" id="ARBA00022989"/>
    </source>
</evidence>
<evidence type="ECO:0000256" key="3">
    <source>
        <dbReference type="ARBA" id="ARBA00022448"/>
    </source>
</evidence>
<dbReference type="PANTHER" id="PTHR48022:SF35">
    <property type="entry name" value="MAJOR FACILITATOR SUPERFAMILY (MFS) PROFILE DOMAIN-CONTAINING PROTEIN"/>
    <property type="match status" value="1"/>
</dbReference>
<dbReference type="PROSITE" id="PS00217">
    <property type="entry name" value="SUGAR_TRANSPORT_2"/>
    <property type="match status" value="1"/>
</dbReference>
<dbReference type="PROSITE" id="PS50850">
    <property type="entry name" value="MFS"/>
    <property type="match status" value="1"/>
</dbReference>
<dbReference type="InterPro" id="IPR020846">
    <property type="entry name" value="MFS_dom"/>
</dbReference>
<evidence type="ECO:0000313" key="11">
    <source>
        <dbReference type="EMBL" id="PSR70810.1"/>
    </source>
</evidence>
<feature type="transmembrane region" description="Helical" evidence="9">
    <location>
        <begin position="269"/>
        <end position="294"/>
    </location>
</feature>
<keyword evidence="5 9" id="KW-1133">Transmembrane helix</keyword>
<dbReference type="Pfam" id="PF00083">
    <property type="entry name" value="Sugar_tr"/>
    <property type="match status" value="1"/>
</dbReference>
<keyword evidence="6 9" id="KW-0472">Membrane</keyword>
<proteinExistence type="inferred from homology"/>
<evidence type="ECO:0000256" key="6">
    <source>
        <dbReference type="ARBA" id="ARBA00023136"/>
    </source>
</evidence>
<gene>
    <name evidence="11" type="ORF">PHLCEN_2v13308</name>
</gene>
<dbReference type="PANTHER" id="PTHR48022">
    <property type="entry name" value="PLASTIDIC GLUCOSE TRANSPORTER 4"/>
    <property type="match status" value="1"/>
</dbReference>
<evidence type="ECO:0000256" key="1">
    <source>
        <dbReference type="ARBA" id="ARBA00004141"/>
    </source>
</evidence>
<name>A0A2R6NEK4_9APHY</name>
<evidence type="ECO:0000256" key="8">
    <source>
        <dbReference type="RuleBase" id="RU003346"/>
    </source>
</evidence>
<dbReference type="PRINTS" id="PR00171">
    <property type="entry name" value="SUGRTRNSPORT"/>
</dbReference>
<keyword evidence="3 8" id="KW-0813">Transport</keyword>
<protein>
    <recommendedName>
        <fullName evidence="10">Major facilitator superfamily (MFS) profile domain-containing protein</fullName>
    </recommendedName>
</protein>
<dbReference type="InterPro" id="IPR005828">
    <property type="entry name" value="MFS_sugar_transport-like"/>
</dbReference>
<dbReference type="InterPro" id="IPR003663">
    <property type="entry name" value="Sugar/inositol_transpt"/>
</dbReference>
<feature type="transmembrane region" description="Helical" evidence="9">
    <location>
        <begin position="24"/>
        <end position="44"/>
    </location>
</feature>
<dbReference type="SUPFAM" id="SSF103473">
    <property type="entry name" value="MFS general substrate transporter"/>
    <property type="match status" value="1"/>
</dbReference>
<feature type="transmembrane region" description="Helical" evidence="9">
    <location>
        <begin position="314"/>
        <end position="338"/>
    </location>
</feature>
<dbReference type="FunFam" id="1.20.1250.20:FF:000026">
    <property type="entry name" value="MFS quinate transporter QutD"/>
    <property type="match status" value="1"/>
</dbReference>
<evidence type="ECO:0000256" key="2">
    <source>
        <dbReference type="ARBA" id="ARBA00010992"/>
    </source>
</evidence>
<reference evidence="11 12" key="1">
    <citation type="submission" date="2018-02" db="EMBL/GenBank/DDBJ databases">
        <title>Genome sequence of the basidiomycete white-rot fungus Phlebia centrifuga.</title>
        <authorList>
            <person name="Granchi Z."/>
            <person name="Peng M."/>
            <person name="de Vries R.P."/>
            <person name="Hilden K."/>
            <person name="Makela M.R."/>
            <person name="Grigoriev I."/>
            <person name="Riley R."/>
        </authorList>
    </citation>
    <scope>NUCLEOTIDE SEQUENCE [LARGE SCALE GENOMIC DNA]</scope>
    <source>
        <strain evidence="11 12">FBCC195</strain>
    </source>
</reference>